<sequence length="403" mass="44741">MSHEAYPSSRASAGRTCASGSSKWRRCAAFIVTTRPMTTKHFQQSPGQPWTTLSLGGSCFGRRGLQQKSRRGRSLPKTRSPTLKPPTIKPCCARSFVNCAKSMTSKPTYNGKYSALIVRVENMSEVDQVSYYGDGLKRVTQVYVKLQNMMTLSDAVDQAVKYEMSHFGGDRKVSREKPEREQLFRGKPSVNRAQGTKPFSKGSFKPAASVEEGPVVARTSEEDLIVNEATLNLLCEDPPVYNRAPLLAVDGYIVQSDKKLKAMFLLDCGATTVYVSRGFIKKYGLKTEVYSGRTIRVKLGDNKISESMLEFVKIDIQLKGVTNYHCVAVVFDIRDELDCVLGMPFVVDTSTSSRKCSQANGSGLHDAVDSKGFTTRSRDSCRAAVPERRRSAMWKLLKDQLET</sequence>
<dbReference type="OrthoDB" id="105920at2759"/>
<keyword evidence="3" id="KW-1185">Reference proteome</keyword>
<gene>
    <name evidence="2" type="ORF">Pfra01_001591800</name>
</gene>
<organism evidence="2 3">
    <name type="scientific">Phytophthora fragariaefolia</name>
    <dbReference type="NCBI Taxonomy" id="1490495"/>
    <lineage>
        <taxon>Eukaryota</taxon>
        <taxon>Sar</taxon>
        <taxon>Stramenopiles</taxon>
        <taxon>Oomycota</taxon>
        <taxon>Peronosporomycetes</taxon>
        <taxon>Peronosporales</taxon>
        <taxon>Peronosporaceae</taxon>
        <taxon>Phytophthora</taxon>
    </lineage>
</organism>
<dbReference type="AlphaFoldDB" id="A0A9W7CXZ1"/>
<proteinExistence type="predicted"/>
<accession>A0A9W7CXZ1</accession>
<dbReference type="InterPro" id="IPR021109">
    <property type="entry name" value="Peptidase_aspartic_dom_sf"/>
</dbReference>
<comment type="caution">
    <text evidence="2">The sequence shown here is derived from an EMBL/GenBank/DDBJ whole genome shotgun (WGS) entry which is preliminary data.</text>
</comment>
<name>A0A9W7CXZ1_9STRA</name>
<dbReference type="Proteomes" id="UP001165121">
    <property type="component" value="Unassembled WGS sequence"/>
</dbReference>
<evidence type="ECO:0000313" key="2">
    <source>
        <dbReference type="EMBL" id="GMF44968.1"/>
    </source>
</evidence>
<dbReference type="EMBL" id="BSXT01001752">
    <property type="protein sequence ID" value="GMF44968.1"/>
    <property type="molecule type" value="Genomic_DNA"/>
</dbReference>
<reference evidence="2" key="1">
    <citation type="submission" date="2023-04" db="EMBL/GenBank/DDBJ databases">
        <title>Phytophthora fragariaefolia NBRC 109709.</title>
        <authorList>
            <person name="Ichikawa N."/>
            <person name="Sato H."/>
            <person name="Tonouchi N."/>
        </authorList>
    </citation>
    <scope>NUCLEOTIDE SEQUENCE</scope>
    <source>
        <strain evidence="2">NBRC 109709</strain>
    </source>
</reference>
<evidence type="ECO:0000256" key="1">
    <source>
        <dbReference type="SAM" id="MobiDB-lite"/>
    </source>
</evidence>
<dbReference type="CDD" id="cd00303">
    <property type="entry name" value="retropepsin_like"/>
    <property type="match status" value="1"/>
</dbReference>
<protein>
    <submittedName>
        <fullName evidence="2">Unnamed protein product</fullName>
    </submittedName>
</protein>
<feature type="region of interest" description="Disordered" evidence="1">
    <location>
        <begin position="63"/>
        <end position="84"/>
    </location>
</feature>
<dbReference type="Gene3D" id="2.40.70.10">
    <property type="entry name" value="Acid Proteases"/>
    <property type="match status" value="1"/>
</dbReference>
<evidence type="ECO:0000313" key="3">
    <source>
        <dbReference type="Proteomes" id="UP001165121"/>
    </source>
</evidence>
<dbReference type="Pfam" id="PF13650">
    <property type="entry name" value="Asp_protease_2"/>
    <property type="match status" value="1"/>
</dbReference>